<evidence type="ECO:0000313" key="2">
    <source>
        <dbReference type="EMBL" id="EQD79085.1"/>
    </source>
</evidence>
<name>T1DAC8_9ZZZZ</name>
<reference evidence="2" key="2">
    <citation type="journal article" date="2014" name="ISME J.">
        <title>Microbial stratification in low pH oxic and suboxic macroscopic growths along an acid mine drainage.</title>
        <authorList>
            <person name="Mendez-Garcia C."/>
            <person name="Mesa V."/>
            <person name="Sprenger R.R."/>
            <person name="Richter M."/>
            <person name="Diez M.S."/>
            <person name="Solano J."/>
            <person name="Bargiela R."/>
            <person name="Golyshina O.V."/>
            <person name="Manteca A."/>
            <person name="Ramos J.L."/>
            <person name="Gallego J.R."/>
            <person name="Llorente I."/>
            <person name="Martins Dos Santos V.A."/>
            <person name="Jensen O.N."/>
            <person name="Pelaez A.I."/>
            <person name="Sanchez J."/>
            <person name="Ferrer M."/>
        </authorList>
    </citation>
    <scope>NUCLEOTIDE SEQUENCE</scope>
</reference>
<protein>
    <submittedName>
        <fullName evidence="2">Membrane protein containing DUF981</fullName>
    </submittedName>
</protein>
<dbReference type="Pfam" id="PF06168">
    <property type="entry name" value="DUF981"/>
    <property type="match status" value="1"/>
</dbReference>
<dbReference type="InterPro" id="IPR009324">
    <property type="entry name" value="DUF981"/>
</dbReference>
<proteinExistence type="predicted"/>
<feature type="transmembrane region" description="Helical" evidence="1">
    <location>
        <begin position="78"/>
        <end position="99"/>
    </location>
</feature>
<sequence>MAAFIDDLALEYFLVTLVSVLTLYTIVYVYLEYRNNGTKDLRSAMAPAGFPLLVLGGVILTIGLFQEFVWPLPGSYNIFYGDPFLMLGMVTLLYAISVLRDYKLQFPGIFALAIGLLAIVYGYNGYINTLPSASEALNTFLLYLGYGAFGILVYPVSLIYDILPSKT</sequence>
<comment type="caution">
    <text evidence="2">The sequence shown here is derived from an EMBL/GenBank/DDBJ whole genome shotgun (WGS) entry which is preliminary data.</text>
</comment>
<evidence type="ECO:0000256" key="1">
    <source>
        <dbReference type="SAM" id="Phobius"/>
    </source>
</evidence>
<feature type="transmembrane region" description="Helical" evidence="1">
    <location>
        <begin position="143"/>
        <end position="163"/>
    </location>
</feature>
<feature type="transmembrane region" description="Helical" evidence="1">
    <location>
        <begin position="106"/>
        <end position="123"/>
    </location>
</feature>
<dbReference type="EMBL" id="AUZY01000292">
    <property type="protein sequence ID" value="EQD79085.1"/>
    <property type="molecule type" value="Genomic_DNA"/>
</dbReference>
<feature type="non-terminal residue" evidence="2">
    <location>
        <position position="167"/>
    </location>
</feature>
<keyword evidence="1" id="KW-1133">Transmembrane helix</keyword>
<feature type="transmembrane region" description="Helical" evidence="1">
    <location>
        <begin position="12"/>
        <end position="31"/>
    </location>
</feature>
<reference evidence="2" key="1">
    <citation type="submission" date="2013-08" db="EMBL/GenBank/DDBJ databases">
        <authorList>
            <person name="Mendez C."/>
            <person name="Richter M."/>
            <person name="Ferrer M."/>
            <person name="Sanchez J."/>
        </authorList>
    </citation>
    <scope>NUCLEOTIDE SEQUENCE</scope>
</reference>
<keyword evidence="1" id="KW-0472">Membrane</keyword>
<feature type="transmembrane region" description="Helical" evidence="1">
    <location>
        <begin position="43"/>
        <end position="66"/>
    </location>
</feature>
<organism evidence="2">
    <name type="scientific">mine drainage metagenome</name>
    <dbReference type="NCBI Taxonomy" id="410659"/>
    <lineage>
        <taxon>unclassified sequences</taxon>
        <taxon>metagenomes</taxon>
        <taxon>ecological metagenomes</taxon>
    </lineage>
</organism>
<dbReference type="AlphaFoldDB" id="T1DAC8"/>
<keyword evidence="1" id="KW-0812">Transmembrane</keyword>
<accession>T1DAC8</accession>
<gene>
    <name evidence="2" type="ORF">B1B_00384</name>
</gene>